<feature type="domain" description="DUF7144" evidence="3">
    <location>
        <begin position="11"/>
        <end position="117"/>
    </location>
</feature>
<dbReference type="RefSeq" id="WP_379872354.1">
    <property type="nucleotide sequence ID" value="NZ_JBHTBH010000008.1"/>
</dbReference>
<feature type="transmembrane region" description="Helical" evidence="2">
    <location>
        <begin position="106"/>
        <end position="124"/>
    </location>
</feature>
<evidence type="ECO:0000313" key="5">
    <source>
        <dbReference type="Proteomes" id="UP001596540"/>
    </source>
</evidence>
<dbReference type="EMBL" id="JBHTBH010000008">
    <property type="protein sequence ID" value="MFC7329712.1"/>
    <property type="molecule type" value="Genomic_DNA"/>
</dbReference>
<feature type="region of interest" description="Disordered" evidence="1">
    <location>
        <begin position="136"/>
        <end position="167"/>
    </location>
</feature>
<feature type="compositionally biased region" description="Basic and acidic residues" evidence="1">
    <location>
        <begin position="145"/>
        <end position="167"/>
    </location>
</feature>
<keyword evidence="2" id="KW-0812">Transmembrane</keyword>
<feature type="transmembrane region" description="Helical" evidence="2">
    <location>
        <begin position="81"/>
        <end position="100"/>
    </location>
</feature>
<evidence type="ECO:0000256" key="1">
    <source>
        <dbReference type="SAM" id="MobiDB-lite"/>
    </source>
</evidence>
<keyword evidence="5" id="KW-1185">Reference proteome</keyword>
<dbReference type="InterPro" id="IPR055568">
    <property type="entry name" value="DUF7144"/>
</dbReference>
<keyword evidence="2" id="KW-0472">Membrane</keyword>
<evidence type="ECO:0000313" key="4">
    <source>
        <dbReference type="EMBL" id="MFC7329712.1"/>
    </source>
</evidence>
<comment type="caution">
    <text evidence="4">The sequence shown here is derived from an EMBL/GenBank/DDBJ whole genome shotgun (WGS) entry which is preliminary data.</text>
</comment>
<protein>
    <recommendedName>
        <fullName evidence="3">DUF7144 domain-containing protein</fullName>
    </recommendedName>
</protein>
<evidence type="ECO:0000259" key="3">
    <source>
        <dbReference type="Pfam" id="PF23636"/>
    </source>
</evidence>
<feature type="transmembrane region" description="Helical" evidence="2">
    <location>
        <begin position="12"/>
        <end position="33"/>
    </location>
</feature>
<gene>
    <name evidence="4" type="ORF">ACFQRF_18425</name>
</gene>
<accession>A0ABW2KID9</accession>
<dbReference type="Pfam" id="PF23636">
    <property type="entry name" value="DUF7144"/>
    <property type="match status" value="1"/>
</dbReference>
<feature type="transmembrane region" description="Helical" evidence="2">
    <location>
        <begin position="45"/>
        <end position="69"/>
    </location>
</feature>
<evidence type="ECO:0000256" key="2">
    <source>
        <dbReference type="SAM" id="Phobius"/>
    </source>
</evidence>
<keyword evidence="2" id="KW-1133">Transmembrane helix</keyword>
<dbReference type="Proteomes" id="UP001596540">
    <property type="component" value="Unassembled WGS sequence"/>
</dbReference>
<reference evidence="5" key="1">
    <citation type="journal article" date="2019" name="Int. J. Syst. Evol. Microbiol.">
        <title>The Global Catalogue of Microorganisms (GCM) 10K type strain sequencing project: providing services to taxonomists for standard genome sequencing and annotation.</title>
        <authorList>
            <consortium name="The Broad Institute Genomics Platform"/>
            <consortium name="The Broad Institute Genome Sequencing Center for Infectious Disease"/>
            <person name="Wu L."/>
            <person name="Ma J."/>
        </authorList>
    </citation>
    <scope>NUCLEOTIDE SEQUENCE [LARGE SCALE GENOMIC DNA]</scope>
    <source>
        <strain evidence="5">CGMCC 4.7382</strain>
    </source>
</reference>
<sequence length="167" mass="17765">MNVSRFSGGGVFALTMLLVVGVFNIIQGLAALVTPHHFMVLGTDMFLWGFGAWGTLMIIMGVLLVLAGLALYSGQAWARTAGVVLAGINIIAQLCFMFAFPLWSVAAIALNVLAIAGCTGGWAWGTDAAYRTGRADAARVAPPRRGVEEPAARPETRTEPRPEHRQP</sequence>
<proteinExistence type="predicted"/>
<name>A0ABW2KID9_9ACTN</name>
<organism evidence="4 5">
    <name type="scientific">Marinactinospora rubrisoli</name>
    <dbReference type="NCBI Taxonomy" id="2715399"/>
    <lineage>
        <taxon>Bacteria</taxon>
        <taxon>Bacillati</taxon>
        <taxon>Actinomycetota</taxon>
        <taxon>Actinomycetes</taxon>
        <taxon>Streptosporangiales</taxon>
        <taxon>Nocardiopsidaceae</taxon>
        <taxon>Marinactinospora</taxon>
    </lineage>
</organism>